<feature type="region of interest" description="Disordered" evidence="1">
    <location>
        <begin position="148"/>
        <end position="177"/>
    </location>
</feature>
<keyword evidence="2" id="KW-1133">Transmembrane helix</keyword>
<sequence length="177" mass="19058">MLLACLWALLGAILMFGLAGAKLQHAAEALWLGGFGQAKTITAAVMGATDASLFGVVLIIFAYAITFGFVFRLNSRARERVPGWMQIENVSELKHALIEVIIVYLVVDFATDLATGDSVLAWESLVKPVSVVLIGATLRLMAVPQSHEHQHPEGGSLQALPPSSRDTAHSPEKRLSR</sequence>
<proteinExistence type="predicted"/>
<evidence type="ECO:0000256" key="2">
    <source>
        <dbReference type="SAM" id="Phobius"/>
    </source>
</evidence>
<evidence type="ECO:0000313" key="3">
    <source>
        <dbReference type="EMBL" id="MBL0408073.1"/>
    </source>
</evidence>
<keyword evidence="4" id="KW-1185">Reference proteome</keyword>
<keyword evidence="2" id="KW-0472">Membrane</keyword>
<dbReference type="Proteomes" id="UP000605848">
    <property type="component" value="Unassembled WGS sequence"/>
</dbReference>
<feature type="compositionally biased region" description="Basic and acidic residues" evidence="1">
    <location>
        <begin position="166"/>
        <end position="177"/>
    </location>
</feature>
<accession>A0A937CZC8</accession>
<evidence type="ECO:0000313" key="4">
    <source>
        <dbReference type="Proteomes" id="UP000605848"/>
    </source>
</evidence>
<protein>
    <submittedName>
        <fullName evidence="3">YqhA family protein</fullName>
    </submittedName>
</protein>
<name>A0A937CZC8_9HYPH</name>
<evidence type="ECO:0000256" key="1">
    <source>
        <dbReference type="SAM" id="MobiDB-lite"/>
    </source>
</evidence>
<dbReference type="AlphaFoldDB" id="A0A937CZC8"/>
<dbReference type="Pfam" id="PF03350">
    <property type="entry name" value="UPF0114"/>
    <property type="match status" value="1"/>
</dbReference>
<dbReference type="InterPro" id="IPR005134">
    <property type="entry name" value="UPF0114"/>
</dbReference>
<dbReference type="EMBL" id="JAEQMY010000144">
    <property type="protein sequence ID" value="MBL0408073.1"/>
    <property type="molecule type" value="Genomic_DNA"/>
</dbReference>
<organism evidence="3 4">
    <name type="scientific">Microvirga aerilata</name>
    <dbReference type="NCBI Taxonomy" id="670292"/>
    <lineage>
        <taxon>Bacteria</taxon>
        <taxon>Pseudomonadati</taxon>
        <taxon>Pseudomonadota</taxon>
        <taxon>Alphaproteobacteria</taxon>
        <taxon>Hyphomicrobiales</taxon>
        <taxon>Methylobacteriaceae</taxon>
        <taxon>Microvirga</taxon>
    </lineage>
</organism>
<reference evidence="3" key="1">
    <citation type="submission" date="2021-01" db="EMBL/GenBank/DDBJ databases">
        <title>Microvirga sp.</title>
        <authorList>
            <person name="Kim M.K."/>
        </authorList>
    </citation>
    <scope>NUCLEOTIDE SEQUENCE</scope>
    <source>
        <strain evidence="3">5420S-16</strain>
    </source>
</reference>
<feature type="transmembrane region" description="Helical" evidence="2">
    <location>
        <begin position="50"/>
        <end position="71"/>
    </location>
</feature>
<gene>
    <name evidence="3" type="ORF">JKG68_29705</name>
</gene>
<keyword evidence="2" id="KW-0812">Transmembrane</keyword>
<comment type="caution">
    <text evidence="3">The sequence shown here is derived from an EMBL/GenBank/DDBJ whole genome shotgun (WGS) entry which is preliminary data.</text>
</comment>